<evidence type="ECO:0000313" key="2">
    <source>
        <dbReference type="Proteomes" id="UP000792457"/>
    </source>
</evidence>
<organism evidence="1 2">
    <name type="scientific">Ladona fulva</name>
    <name type="common">Scarce chaser dragonfly</name>
    <name type="synonym">Libellula fulva</name>
    <dbReference type="NCBI Taxonomy" id="123851"/>
    <lineage>
        <taxon>Eukaryota</taxon>
        <taxon>Metazoa</taxon>
        <taxon>Ecdysozoa</taxon>
        <taxon>Arthropoda</taxon>
        <taxon>Hexapoda</taxon>
        <taxon>Insecta</taxon>
        <taxon>Pterygota</taxon>
        <taxon>Palaeoptera</taxon>
        <taxon>Odonata</taxon>
        <taxon>Epiprocta</taxon>
        <taxon>Anisoptera</taxon>
        <taxon>Libelluloidea</taxon>
        <taxon>Libellulidae</taxon>
        <taxon>Ladona</taxon>
    </lineage>
</organism>
<proteinExistence type="predicted"/>
<evidence type="ECO:0000313" key="1">
    <source>
        <dbReference type="EMBL" id="KAG8232795.1"/>
    </source>
</evidence>
<comment type="caution">
    <text evidence="1">The sequence shown here is derived from an EMBL/GenBank/DDBJ whole genome shotgun (WGS) entry which is preliminary data.</text>
</comment>
<dbReference type="Proteomes" id="UP000792457">
    <property type="component" value="Unassembled WGS sequence"/>
</dbReference>
<keyword evidence="2" id="KW-1185">Reference proteome</keyword>
<protein>
    <submittedName>
        <fullName evidence="1">Uncharacterized protein</fullName>
    </submittedName>
</protein>
<gene>
    <name evidence="1" type="ORF">J437_LFUL007949</name>
</gene>
<dbReference type="AlphaFoldDB" id="A0A8K0KDA2"/>
<sequence length="173" mass="19623">MRYVCVTTIYGILPQIRNILQLLKKRQHLALLFHPFSFHPCRRRPREKGAFYDKSQSFFLKPYVSTYHLPGTSTATGTPKRRKVRNIKSSSAAAQLALAASLNLRVEGDTAAAQRITEVTTTTPTRARRVLSKWRKFLEAQAEMSPEDALSLMISTELTKSQYNALRCSALSY</sequence>
<dbReference type="EMBL" id="KZ308654">
    <property type="protein sequence ID" value="KAG8232795.1"/>
    <property type="molecule type" value="Genomic_DNA"/>
</dbReference>
<reference evidence="1" key="1">
    <citation type="submission" date="2013-04" db="EMBL/GenBank/DDBJ databases">
        <authorList>
            <person name="Qu J."/>
            <person name="Murali S.C."/>
            <person name="Bandaranaike D."/>
            <person name="Bellair M."/>
            <person name="Blankenburg K."/>
            <person name="Chao H."/>
            <person name="Dinh H."/>
            <person name="Doddapaneni H."/>
            <person name="Downs B."/>
            <person name="Dugan-Rocha S."/>
            <person name="Elkadiri S."/>
            <person name="Gnanaolivu R.D."/>
            <person name="Hernandez B."/>
            <person name="Javaid M."/>
            <person name="Jayaseelan J.C."/>
            <person name="Lee S."/>
            <person name="Li M."/>
            <person name="Ming W."/>
            <person name="Munidasa M."/>
            <person name="Muniz J."/>
            <person name="Nguyen L."/>
            <person name="Ongeri F."/>
            <person name="Osuji N."/>
            <person name="Pu L.-L."/>
            <person name="Puazo M."/>
            <person name="Qu C."/>
            <person name="Quiroz J."/>
            <person name="Raj R."/>
            <person name="Weissenberger G."/>
            <person name="Xin Y."/>
            <person name="Zou X."/>
            <person name="Han Y."/>
            <person name="Richards S."/>
            <person name="Worley K."/>
            <person name="Muzny D."/>
            <person name="Gibbs R."/>
        </authorList>
    </citation>
    <scope>NUCLEOTIDE SEQUENCE</scope>
    <source>
        <strain evidence="1">Sampled in the wild</strain>
    </source>
</reference>
<accession>A0A8K0KDA2</accession>
<reference evidence="1" key="2">
    <citation type="submission" date="2017-10" db="EMBL/GenBank/DDBJ databases">
        <title>Ladona fulva Genome sequencing and assembly.</title>
        <authorList>
            <person name="Murali S."/>
            <person name="Richards S."/>
            <person name="Bandaranaike D."/>
            <person name="Bellair M."/>
            <person name="Blankenburg K."/>
            <person name="Chao H."/>
            <person name="Dinh H."/>
            <person name="Doddapaneni H."/>
            <person name="Dugan-Rocha S."/>
            <person name="Elkadiri S."/>
            <person name="Gnanaolivu R."/>
            <person name="Hernandez B."/>
            <person name="Skinner E."/>
            <person name="Javaid M."/>
            <person name="Lee S."/>
            <person name="Li M."/>
            <person name="Ming W."/>
            <person name="Munidasa M."/>
            <person name="Muniz J."/>
            <person name="Nguyen L."/>
            <person name="Hughes D."/>
            <person name="Osuji N."/>
            <person name="Pu L.-L."/>
            <person name="Puazo M."/>
            <person name="Qu C."/>
            <person name="Quiroz J."/>
            <person name="Raj R."/>
            <person name="Weissenberger G."/>
            <person name="Xin Y."/>
            <person name="Zou X."/>
            <person name="Han Y."/>
            <person name="Worley K."/>
            <person name="Muzny D."/>
            <person name="Gibbs R."/>
        </authorList>
    </citation>
    <scope>NUCLEOTIDE SEQUENCE</scope>
    <source>
        <strain evidence="1">Sampled in the wild</strain>
    </source>
</reference>
<name>A0A8K0KDA2_LADFU</name>